<dbReference type="FunFam" id="1.25.40.880:FF:000001">
    <property type="entry name" value="SDS hydrolase SdsA1"/>
    <property type="match status" value="1"/>
</dbReference>
<dbReference type="AlphaFoldDB" id="A0A8G2F9Z3"/>
<dbReference type="InterPro" id="IPR036527">
    <property type="entry name" value="SCP2_sterol-bd_dom_sf"/>
</dbReference>
<dbReference type="Pfam" id="PF14864">
    <property type="entry name" value="Alkyl_sulf_C"/>
    <property type="match status" value="1"/>
</dbReference>
<keyword evidence="3" id="KW-0378">Hydrolase</keyword>
<accession>A0A8G2F9Z3</accession>
<evidence type="ECO:0000256" key="8">
    <source>
        <dbReference type="ARBA" id="ARBA00075789"/>
    </source>
</evidence>
<keyword evidence="2" id="KW-0479">Metal-binding</keyword>
<dbReference type="GO" id="GO:0018741">
    <property type="term" value="F:linear primary-alkylsulfatase activity"/>
    <property type="evidence" value="ECO:0007669"/>
    <property type="project" value="UniProtKB-EC"/>
</dbReference>
<evidence type="ECO:0000256" key="9">
    <source>
        <dbReference type="SAM" id="SignalP"/>
    </source>
</evidence>
<evidence type="ECO:0000256" key="2">
    <source>
        <dbReference type="ARBA" id="ARBA00022723"/>
    </source>
</evidence>
<feature type="domain" description="Metallo-beta-lactamase" evidence="10">
    <location>
        <begin position="128"/>
        <end position="350"/>
    </location>
</feature>
<dbReference type="PANTHER" id="PTHR43223:SF1">
    <property type="entry name" value="ALKYL_ARYL-SULFATASE BDS1"/>
    <property type="match status" value="1"/>
</dbReference>
<comment type="cofactor">
    <cofactor evidence="1">
        <name>Zn(2+)</name>
        <dbReference type="ChEBI" id="CHEBI:29105"/>
    </cofactor>
</comment>
<dbReference type="GO" id="GO:0018909">
    <property type="term" value="P:dodecyl sulfate metabolic process"/>
    <property type="evidence" value="ECO:0007669"/>
    <property type="project" value="InterPro"/>
</dbReference>
<dbReference type="Pfam" id="PF14863">
    <property type="entry name" value="Alkyl_sulf_dimr"/>
    <property type="match status" value="1"/>
</dbReference>
<reference evidence="11 12" key="1">
    <citation type="submission" date="2016-11" db="EMBL/GenBank/DDBJ databases">
        <authorList>
            <person name="Varghese N."/>
            <person name="Submissions S."/>
        </authorList>
    </citation>
    <scope>NUCLEOTIDE SEQUENCE [LARGE SCALE GENOMIC DNA]</scope>
    <source>
        <strain evidence="11 12">DSM 17919</strain>
    </source>
</reference>
<dbReference type="Gene3D" id="1.25.40.880">
    <property type="entry name" value="Alkyl sulfatase, dimerisation domain"/>
    <property type="match status" value="1"/>
</dbReference>
<dbReference type="Proteomes" id="UP000184001">
    <property type="component" value="Unassembled WGS sequence"/>
</dbReference>
<dbReference type="Gene3D" id="3.30.1050.10">
    <property type="entry name" value="SCP2 sterol-binding domain"/>
    <property type="match status" value="1"/>
</dbReference>
<name>A0A8G2F9Z3_9BACT</name>
<dbReference type="EC" id="3.1.6.21" evidence="6"/>
<evidence type="ECO:0000256" key="7">
    <source>
        <dbReference type="ARBA" id="ARBA00068034"/>
    </source>
</evidence>
<sequence>MKGIRLFFFIWLAIPFLSNTTLANVSPNPASDITKAANAQWLKILPFANEQDFKDATKGLVAPLPNNGIIKDAKGRVVWNMQLFKFVLEQKKSPETVNPSLWRQMQLVMQGGLFKVCDRLYQIRNADLSNMTIIEGDTGIIVIDPLISTETAKAALDLYYAHRPKKPVVAVFYSHSHVDHYGGVRGIIDEKDVRDGKVKIIAPEGFTEAAVSENLYAGNAMSRRATYMYGNMLPPSPQGQVGAGLGTTTSTGTITLILPTDLIKETGQKMSIDGLDFEFLMAPDSEAPAEMHWYVKQLKAISAAENCTHTLHNTYTLRGAKIRNPLAWSKYLNETIQLWGKDAEILYGMHHWPVWGHDAVIENLAMARDGYRYINDQTLRLANMGYTPDQIAEQIHFPEKLAQHWAMRGYYGSVYHNVKATYVFYLGWFDGNPSNLHVLPPVEAAKKYVEYMGGAQEILTKARKAYEKGEYRWVAEVGNHVVFADPSNEEARMLVADALEQLGYQAESGPWRNFYLTGAQELRNGVKELPTPNTAAPDIIKAVDTSMLLDYTAIRLNPEKAAGKVITINLALTDSSEKYVLELRNSALSNRIGTADKADLSIDIPRALLNKVFLQETTLDDALKSKEVTVRGDEKKLHDLLGMLDNFPFWFNIVTPNKPLSKK</sequence>
<dbReference type="InterPro" id="IPR001279">
    <property type="entry name" value="Metallo-B-lactamas"/>
</dbReference>
<evidence type="ECO:0000256" key="6">
    <source>
        <dbReference type="ARBA" id="ARBA00066568"/>
    </source>
</evidence>
<evidence type="ECO:0000313" key="12">
    <source>
        <dbReference type="Proteomes" id="UP000184001"/>
    </source>
</evidence>
<evidence type="ECO:0000256" key="4">
    <source>
        <dbReference type="ARBA" id="ARBA00022833"/>
    </source>
</evidence>
<keyword evidence="9" id="KW-0732">Signal</keyword>
<dbReference type="InterPro" id="IPR029228">
    <property type="entry name" value="Alkyl_sulf_dimr"/>
</dbReference>
<dbReference type="InterPro" id="IPR052195">
    <property type="entry name" value="Bact_Alkyl/Aryl-Sulfatase"/>
</dbReference>
<comment type="caution">
    <text evidence="11">The sequence shown here is derived from an EMBL/GenBank/DDBJ whole genome shotgun (WGS) entry which is preliminary data.</text>
</comment>
<evidence type="ECO:0000256" key="1">
    <source>
        <dbReference type="ARBA" id="ARBA00001947"/>
    </source>
</evidence>
<dbReference type="GO" id="GO:0046872">
    <property type="term" value="F:metal ion binding"/>
    <property type="evidence" value="ECO:0007669"/>
    <property type="project" value="UniProtKB-KW"/>
</dbReference>
<dbReference type="InterPro" id="IPR036866">
    <property type="entry name" value="RibonucZ/Hydroxyglut_hydro"/>
</dbReference>
<feature type="signal peptide" evidence="9">
    <location>
        <begin position="1"/>
        <end position="23"/>
    </location>
</feature>
<dbReference type="SMART" id="SM00849">
    <property type="entry name" value="Lactamase_B"/>
    <property type="match status" value="1"/>
</dbReference>
<dbReference type="GO" id="GO:0046983">
    <property type="term" value="F:protein dimerization activity"/>
    <property type="evidence" value="ECO:0007669"/>
    <property type="project" value="InterPro"/>
</dbReference>
<dbReference type="InterPro" id="IPR029229">
    <property type="entry name" value="Alkyl_sulf_C"/>
</dbReference>
<feature type="chain" id="PRO_5034167993" description="Linear primary-alkylsulfatase" evidence="9">
    <location>
        <begin position="24"/>
        <end position="663"/>
    </location>
</feature>
<dbReference type="SUPFAM" id="SSF55718">
    <property type="entry name" value="SCP-like"/>
    <property type="match status" value="1"/>
</dbReference>
<dbReference type="Gene3D" id="3.60.15.30">
    <property type="entry name" value="Metallo-beta-lactamase domain"/>
    <property type="match status" value="1"/>
</dbReference>
<comment type="similarity">
    <text evidence="5">Belongs to the metallo-beta-lactamase superfamily. Type III sulfatase family.</text>
</comment>
<dbReference type="SUPFAM" id="SSF56281">
    <property type="entry name" value="Metallo-hydrolase/oxidoreductase"/>
    <property type="match status" value="1"/>
</dbReference>
<evidence type="ECO:0000259" key="10">
    <source>
        <dbReference type="SMART" id="SM00849"/>
    </source>
</evidence>
<dbReference type="InterPro" id="IPR044097">
    <property type="entry name" value="Bds1/SdsA1_MBL-fold"/>
</dbReference>
<evidence type="ECO:0000256" key="3">
    <source>
        <dbReference type="ARBA" id="ARBA00022801"/>
    </source>
</evidence>
<gene>
    <name evidence="11" type="ORF">SAMN05660830_00331</name>
</gene>
<dbReference type="EMBL" id="FQZR01000002">
    <property type="protein sequence ID" value="SHI56848.1"/>
    <property type="molecule type" value="Genomic_DNA"/>
</dbReference>
<dbReference type="FunFam" id="3.60.15.30:FF:000001">
    <property type="entry name" value="Alkyl/aryl-sulfatase BDS1"/>
    <property type="match status" value="1"/>
</dbReference>
<dbReference type="CDD" id="cd07710">
    <property type="entry name" value="arylsulfatase_Sdsa1-like_MBL-fold"/>
    <property type="match status" value="1"/>
</dbReference>
<keyword evidence="4" id="KW-0862">Zinc</keyword>
<dbReference type="Pfam" id="PF00753">
    <property type="entry name" value="Lactamase_B"/>
    <property type="match status" value="1"/>
</dbReference>
<proteinExistence type="inferred from homology"/>
<protein>
    <recommendedName>
        <fullName evidence="7">Linear primary-alkylsulfatase</fullName>
        <ecNumber evidence="6">3.1.6.21</ecNumber>
    </recommendedName>
    <alternativeName>
        <fullName evidence="8">Type III linear primary-alkylsulfatase</fullName>
    </alternativeName>
</protein>
<dbReference type="PANTHER" id="PTHR43223">
    <property type="entry name" value="ALKYL/ARYL-SULFATASE"/>
    <property type="match status" value="1"/>
</dbReference>
<dbReference type="RefSeq" id="WP_020001471.1">
    <property type="nucleotide sequence ID" value="NZ_CP192219.1"/>
</dbReference>
<evidence type="ECO:0000256" key="5">
    <source>
        <dbReference type="ARBA" id="ARBA00033751"/>
    </source>
</evidence>
<dbReference type="InterPro" id="IPR038536">
    <property type="entry name" value="Alkyl/aryl-sulf_dimr_sf"/>
</dbReference>
<organism evidence="11 12">
    <name type="scientific">Halodesulfovibrio aestuarii</name>
    <dbReference type="NCBI Taxonomy" id="126333"/>
    <lineage>
        <taxon>Bacteria</taxon>
        <taxon>Pseudomonadati</taxon>
        <taxon>Thermodesulfobacteriota</taxon>
        <taxon>Desulfovibrionia</taxon>
        <taxon>Desulfovibrionales</taxon>
        <taxon>Desulfovibrionaceae</taxon>
        <taxon>Halodesulfovibrio</taxon>
    </lineage>
</organism>
<evidence type="ECO:0000313" key="11">
    <source>
        <dbReference type="EMBL" id="SHI56848.1"/>
    </source>
</evidence>